<keyword evidence="14" id="KW-1185">Reference proteome</keyword>
<evidence type="ECO:0000256" key="11">
    <source>
        <dbReference type="PIRSR" id="PIRSR000477-2"/>
    </source>
</evidence>
<dbReference type="PANTHER" id="PTHR11904:SF9">
    <property type="entry name" value="PURINE NUCLEOSIDE PHOSPHORYLASE-RELATED"/>
    <property type="match status" value="1"/>
</dbReference>
<evidence type="ECO:0000256" key="3">
    <source>
        <dbReference type="ARBA" id="ARBA00006751"/>
    </source>
</evidence>
<name>A0A9W6R2T2_9PSEU</name>
<proteinExistence type="inferred from homology"/>
<comment type="catalytic activity">
    <reaction evidence="9">
        <text>a purine 2'-deoxy-D-ribonucleoside + phosphate = a purine nucleobase + 2-deoxy-alpha-D-ribose 1-phosphate</text>
        <dbReference type="Rhea" id="RHEA:36431"/>
        <dbReference type="ChEBI" id="CHEBI:26386"/>
        <dbReference type="ChEBI" id="CHEBI:43474"/>
        <dbReference type="ChEBI" id="CHEBI:57259"/>
        <dbReference type="ChEBI" id="CHEBI:142361"/>
        <dbReference type="EC" id="2.4.2.1"/>
    </reaction>
</comment>
<comment type="function">
    <text evidence="1">The purine nucleoside phosphorylases catalyze the phosphorolytic breakdown of the N-glycosidic bond in the beta-(deoxy)ribonucleoside molecules, with the formation of the corresponding free purine bases and pentose-1-phosphate. Cleaves guanosine, inosine, 2'-deoxyguanosine and 2'-deoxyinosine.</text>
</comment>
<dbReference type="InterPro" id="IPR000845">
    <property type="entry name" value="Nucleoside_phosphorylase_d"/>
</dbReference>
<dbReference type="CDD" id="cd09009">
    <property type="entry name" value="PNP-EcPNPII_like"/>
    <property type="match status" value="1"/>
</dbReference>
<evidence type="ECO:0000256" key="7">
    <source>
        <dbReference type="ARBA" id="ARBA00022676"/>
    </source>
</evidence>
<dbReference type="GO" id="GO:0005737">
    <property type="term" value="C:cytoplasm"/>
    <property type="evidence" value="ECO:0007669"/>
    <property type="project" value="TreeGrafter"/>
</dbReference>
<dbReference type="NCBIfam" id="TIGR01698">
    <property type="entry name" value="PUNP"/>
    <property type="match status" value="1"/>
</dbReference>
<evidence type="ECO:0000256" key="1">
    <source>
        <dbReference type="ARBA" id="ARBA00002678"/>
    </source>
</evidence>
<dbReference type="EC" id="2.4.2.1" evidence="5 10"/>
<evidence type="ECO:0000256" key="9">
    <source>
        <dbReference type="ARBA" id="ARBA00048556"/>
    </source>
</evidence>
<evidence type="ECO:0000256" key="10">
    <source>
        <dbReference type="PIRNR" id="PIRNR000477"/>
    </source>
</evidence>
<dbReference type="Proteomes" id="UP001165136">
    <property type="component" value="Unassembled WGS sequence"/>
</dbReference>
<dbReference type="PROSITE" id="PS01240">
    <property type="entry name" value="PNP_MTAP_2"/>
    <property type="match status" value="1"/>
</dbReference>
<evidence type="ECO:0000256" key="8">
    <source>
        <dbReference type="ARBA" id="ARBA00022679"/>
    </source>
</evidence>
<feature type="binding site" evidence="11">
    <location>
        <position position="184"/>
    </location>
    <ligand>
        <name>a purine D-ribonucleoside</name>
        <dbReference type="ChEBI" id="CHEBI:142355"/>
    </ligand>
</feature>
<feature type="binding site" evidence="11">
    <location>
        <position position="115"/>
    </location>
    <ligand>
        <name>phosphate</name>
        <dbReference type="ChEBI" id="CHEBI:43474"/>
    </ligand>
</feature>
<dbReference type="PIRSF" id="PIRSF000477">
    <property type="entry name" value="PurNPase"/>
    <property type="match status" value="1"/>
</dbReference>
<evidence type="ECO:0000313" key="14">
    <source>
        <dbReference type="Proteomes" id="UP001165136"/>
    </source>
</evidence>
<dbReference type="PANTHER" id="PTHR11904">
    <property type="entry name" value="METHYLTHIOADENOSINE/PURINE NUCLEOSIDE PHOSPHORYLASE"/>
    <property type="match status" value="1"/>
</dbReference>
<feature type="binding site" evidence="11">
    <location>
        <position position="63"/>
    </location>
    <ligand>
        <name>phosphate</name>
        <dbReference type="ChEBI" id="CHEBI:43474"/>
    </ligand>
</feature>
<protein>
    <recommendedName>
        <fullName evidence="6 10">Purine nucleoside phosphorylase</fullName>
        <ecNumber evidence="5 10">2.4.2.1</ecNumber>
    </recommendedName>
    <alternativeName>
        <fullName evidence="10">Inosine-guanosine phosphorylase</fullName>
    </alternativeName>
</protein>
<evidence type="ECO:0000259" key="12">
    <source>
        <dbReference type="Pfam" id="PF01048"/>
    </source>
</evidence>
<dbReference type="InterPro" id="IPR011269">
    <property type="entry name" value="PUNP"/>
</dbReference>
<dbReference type="InterPro" id="IPR035994">
    <property type="entry name" value="Nucleoside_phosphorylase_sf"/>
</dbReference>
<dbReference type="GO" id="GO:0004731">
    <property type="term" value="F:purine-nucleoside phosphorylase activity"/>
    <property type="evidence" value="ECO:0007669"/>
    <property type="project" value="UniProtKB-UniRule"/>
</dbReference>
<dbReference type="AlphaFoldDB" id="A0A9W6R2T2"/>
<comment type="subunit">
    <text evidence="4">Homotrimer.</text>
</comment>
<feature type="binding site" evidence="11">
    <location>
        <position position="203"/>
    </location>
    <ligand>
        <name>phosphate</name>
        <dbReference type="ChEBI" id="CHEBI:43474"/>
    </ligand>
</feature>
<dbReference type="SUPFAM" id="SSF53167">
    <property type="entry name" value="Purine and uridine phosphorylases"/>
    <property type="match status" value="1"/>
</dbReference>
<dbReference type="Pfam" id="PF01048">
    <property type="entry name" value="PNP_UDP_1"/>
    <property type="match status" value="1"/>
</dbReference>
<feature type="domain" description="Nucleoside phosphorylase" evidence="12">
    <location>
        <begin position="24"/>
        <end position="259"/>
    </location>
</feature>
<evidence type="ECO:0000313" key="13">
    <source>
        <dbReference type="EMBL" id="GLY68471.1"/>
    </source>
</evidence>
<reference evidence="13" key="1">
    <citation type="submission" date="2023-03" db="EMBL/GenBank/DDBJ databases">
        <title>Amycolatopsis taiwanensis NBRC 103393.</title>
        <authorList>
            <person name="Ichikawa N."/>
            <person name="Sato H."/>
            <person name="Tonouchi N."/>
        </authorList>
    </citation>
    <scope>NUCLEOTIDE SEQUENCE</scope>
    <source>
        <strain evidence="13">NBRC 103393</strain>
    </source>
</reference>
<evidence type="ECO:0000256" key="2">
    <source>
        <dbReference type="ARBA" id="ARBA00005058"/>
    </source>
</evidence>
<dbReference type="InterPro" id="IPR018099">
    <property type="entry name" value="Purine_phosphorylase-2_CS"/>
</dbReference>
<comment type="pathway">
    <text evidence="2 10">Purine metabolism; purine nucleoside salvage.</text>
</comment>
<dbReference type="EMBL" id="BSTI01000011">
    <property type="protein sequence ID" value="GLY68471.1"/>
    <property type="molecule type" value="Genomic_DNA"/>
</dbReference>
<feature type="binding site" evidence="11">
    <location>
        <begin position="83"/>
        <end position="85"/>
    </location>
    <ligand>
        <name>phosphate</name>
        <dbReference type="ChEBI" id="CHEBI:43474"/>
    </ligand>
</feature>
<comment type="caution">
    <text evidence="13">The sequence shown here is derived from an EMBL/GenBank/DDBJ whole genome shotgun (WGS) entry which is preliminary data.</text>
</comment>
<dbReference type="RefSeq" id="WP_285488406.1">
    <property type="nucleotide sequence ID" value="NZ_BSTI01000011.1"/>
</dbReference>
<dbReference type="InterPro" id="IPR011268">
    <property type="entry name" value="Purine_phosphorylase"/>
</dbReference>
<evidence type="ECO:0000256" key="4">
    <source>
        <dbReference type="ARBA" id="ARBA00011233"/>
    </source>
</evidence>
<dbReference type="GO" id="GO:0009116">
    <property type="term" value="P:nucleoside metabolic process"/>
    <property type="evidence" value="ECO:0007669"/>
    <property type="project" value="UniProtKB-UniRule"/>
</dbReference>
<evidence type="ECO:0000256" key="6">
    <source>
        <dbReference type="ARBA" id="ARBA00013834"/>
    </source>
</evidence>
<accession>A0A9W6R2T2</accession>
<keyword evidence="8 10" id="KW-0808">Transferase</keyword>
<dbReference type="NCBIfam" id="NF006054">
    <property type="entry name" value="PRK08202.1"/>
    <property type="match status" value="1"/>
</dbReference>
<feature type="binding site" evidence="11">
    <location>
        <position position="31"/>
    </location>
    <ligand>
        <name>phosphate</name>
        <dbReference type="ChEBI" id="CHEBI:43474"/>
    </ligand>
</feature>
<comment type="similarity">
    <text evidence="3 10">Belongs to the PNP/MTAP phosphorylase family.</text>
</comment>
<dbReference type="Gene3D" id="3.40.50.1580">
    <property type="entry name" value="Nucleoside phosphorylase domain"/>
    <property type="match status" value="1"/>
</dbReference>
<sequence>MSEQELAAAAAATIAERTGFARHDIAVVLGSGWRPAADVLGSPDAEIPLGELPGFETPTAVGHGGTVRSVDIDGKRALVLLGRTHLYEGRGVARVVHNVRTAAAAGVKSVLLTNAAGGLREGFRVGQPVLISDHLNMTSTSPITGANFVDLVDLYSHRLRALAREVDPSLEEGVYAGLPGPHFETPAEIRMLRTLGADLVGMSTVLEAIAARAAGVEVFGLSLVTNLAAGMTGEPLNHEEVLAAGRASAQQMGSLLRALASRA</sequence>
<gene>
    <name evidence="13" type="primary">punA</name>
    <name evidence="13" type="ORF">Atai01_50900</name>
</gene>
<organism evidence="13 14">
    <name type="scientific">Amycolatopsis taiwanensis</name>
    <dbReference type="NCBI Taxonomy" id="342230"/>
    <lineage>
        <taxon>Bacteria</taxon>
        <taxon>Bacillati</taxon>
        <taxon>Actinomycetota</taxon>
        <taxon>Actinomycetes</taxon>
        <taxon>Pseudonocardiales</taxon>
        <taxon>Pseudonocardiaceae</taxon>
        <taxon>Amycolatopsis</taxon>
    </lineage>
</organism>
<keyword evidence="7 10" id="KW-0328">Glycosyltransferase</keyword>
<dbReference type="NCBIfam" id="TIGR01697">
    <property type="entry name" value="PNPH-PUNA-XAPA"/>
    <property type="match status" value="1"/>
</dbReference>
<evidence type="ECO:0000256" key="5">
    <source>
        <dbReference type="ARBA" id="ARBA00011886"/>
    </source>
</evidence>
<feature type="binding site" evidence="11">
    <location>
        <position position="226"/>
    </location>
    <ligand>
        <name>a purine D-ribonucleoside</name>
        <dbReference type="ChEBI" id="CHEBI:142355"/>
    </ligand>
</feature>